<evidence type="ECO:0000256" key="1">
    <source>
        <dbReference type="ARBA" id="ARBA00004141"/>
    </source>
</evidence>
<dbReference type="AlphaFoldDB" id="A0A4Z1KY92"/>
<evidence type="ECO:0000256" key="5">
    <source>
        <dbReference type="ARBA" id="ARBA00023136"/>
    </source>
</evidence>
<feature type="transmembrane region" description="Helical" evidence="7">
    <location>
        <begin position="434"/>
        <end position="455"/>
    </location>
</feature>
<keyword evidence="5 7" id="KW-0472">Membrane</keyword>
<dbReference type="PANTHER" id="PTHR43791">
    <property type="entry name" value="PERMEASE-RELATED"/>
    <property type="match status" value="1"/>
</dbReference>
<dbReference type="Pfam" id="PF07690">
    <property type="entry name" value="MFS_1"/>
    <property type="match status" value="1"/>
</dbReference>
<evidence type="ECO:0000256" key="7">
    <source>
        <dbReference type="SAM" id="Phobius"/>
    </source>
</evidence>
<name>A0A4Z1KY92_9HELO</name>
<keyword evidence="9" id="KW-1185">Reference proteome</keyword>
<comment type="caution">
    <text evidence="8">The sequence shown here is derived from an EMBL/GenBank/DDBJ whole genome shotgun (WGS) entry which is preliminary data.</text>
</comment>
<accession>A0A4Z1KY92</accession>
<evidence type="ECO:0000313" key="9">
    <source>
        <dbReference type="Proteomes" id="UP000297280"/>
    </source>
</evidence>
<keyword evidence="2" id="KW-0813">Transport</keyword>
<dbReference type="GO" id="GO:0022857">
    <property type="term" value="F:transmembrane transporter activity"/>
    <property type="evidence" value="ECO:0007669"/>
    <property type="project" value="InterPro"/>
</dbReference>
<reference evidence="8 9" key="1">
    <citation type="submission" date="2017-12" db="EMBL/GenBank/DDBJ databases">
        <title>Comparative genomics of Botrytis spp.</title>
        <authorList>
            <person name="Valero-Jimenez C.A."/>
            <person name="Tapia P."/>
            <person name="Veloso J."/>
            <person name="Silva-Moreno E."/>
            <person name="Staats M."/>
            <person name="Valdes J.H."/>
            <person name="Van Kan J.A.L."/>
        </authorList>
    </citation>
    <scope>NUCLEOTIDE SEQUENCE [LARGE SCALE GENOMIC DNA]</scope>
    <source>
        <strain evidence="8 9">MUCL3349</strain>
    </source>
</reference>
<feature type="transmembrane region" description="Helical" evidence="7">
    <location>
        <begin position="346"/>
        <end position="366"/>
    </location>
</feature>
<dbReference type="InterPro" id="IPR011701">
    <property type="entry name" value="MFS"/>
</dbReference>
<dbReference type="Proteomes" id="UP000297280">
    <property type="component" value="Unassembled WGS sequence"/>
</dbReference>
<keyword evidence="3 7" id="KW-0812">Transmembrane</keyword>
<dbReference type="InterPro" id="IPR036259">
    <property type="entry name" value="MFS_trans_sf"/>
</dbReference>
<comment type="subcellular location">
    <subcellularLocation>
        <location evidence="1">Membrane</location>
        <topology evidence="1">Multi-pass membrane protein</topology>
    </subcellularLocation>
</comment>
<evidence type="ECO:0000256" key="2">
    <source>
        <dbReference type="ARBA" id="ARBA00022448"/>
    </source>
</evidence>
<feature type="transmembrane region" description="Helical" evidence="7">
    <location>
        <begin position="373"/>
        <end position="390"/>
    </location>
</feature>
<proteinExistence type="predicted"/>
<evidence type="ECO:0000256" key="3">
    <source>
        <dbReference type="ARBA" id="ARBA00022692"/>
    </source>
</evidence>
<dbReference type="EMBL" id="PQXO01000108">
    <property type="protein sequence ID" value="TGO89474.1"/>
    <property type="molecule type" value="Genomic_DNA"/>
</dbReference>
<evidence type="ECO:0000256" key="4">
    <source>
        <dbReference type="ARBA" id="ARBA00022989"/>
    </source>
</evidence>
<feature type="transmembrane region" description="Helical" evidence="7">
    <location>
        <begin position="402"/>
        <end position="422"/>
    </location>
</feature>
<organism evidence="8 9">
    <name type="scientific">Botrytis porri</name>
    <dbReference type="NCBI Taxonomy" id="87229"/>
    <lineage>
        <taxon>Eukaryota</taxon>
        <taxon>Fungi</taxon>
        <taxon>Dikarya</taxon>
        <taxon>Ascomycota</taxon>
        <taxon>Pezizomycotina</taxon>
        <taxon>Leotiomycetes</taxon>
        <taxon>Helotiales</taxon>
        <taxon>Sclerotiniaceae</taxon>
        <taxon>Botrytis</taxon>
    </lineage>
</organism>
<protein>
    <recommendedName>
        <fullName evidence="10">Major facilitator superfamily (MFS) profile domain-containing protein</fullName>
    </recommendedName>
</protein>
<dbReference type="SUPFAM" id="SSF103473">
    <property type="entry name" value="MFS general substrate transporter"/>
    <property type="match status" value="1"/>
</dbReference>
<sequence length="515" mass="58162">MGPTNDITARVDSVDEDPTEKSNSELNKRLLAVEWHEDEEKQILRRLDFYLIPLVMIMFFTLNLDRGNISNALTDNMMKDLSMNQEIVNTGNSLVYVGICIGDIPANLMIQKVGADIWLPCQLLAWGLVATFQAFIKNKSGFLATRFLLGLCESGFIPGTLWYLTKWYTKRELGKRTVLFFIAATRRIYLMVSLHTVCCDFVEEQTWQDGNGFFLLVCDIFISSAYTFSNHTIDGLATLTVGIATLFLLPRDPSHGNSIIRLPLSSFTPRESEILLGRLVRDNPYNTDPRDSHLSQFQIVISVLTDWKVWAHCSMALLGLEYSPPIGTYSPSIIKSFGFGTFNSDLLVMPNSALLIITTFTLSWWSDKMNSRSIPIMFAAVWLLVGLIVLDTLPHTKSNWTFYAFLVFTGGSPSWHPLNVAWLNANQPTPRRRAIAVALYMAMTNLSAVPASHIFQASDKPYYHNGFKVLFVMAAMAISVMVAMRFAYEWLNRRIEEGKGTVEGGEVDRGFRYQL</sequence>
<keyword evidence="4 7" id="KW-1133">Transmembrane helix</keyword>
<gene>
    <name evidence="8" type="ORF">BPOR_0108g00220</name>
</gene>
<dbReference type="PANTHER" id="PTHR43791:SF32">
    <property type="entry name" value="MAJOR FACILITATOR SUPERFAMILY (MFS) PROFILE DOMAIN-CONTAINING PROTEIN"/>
    <property type="match status" value="1"/>
</dbReference>
<feature type="transmembrane region" description="Helical" evidence="7">
    <location>
        <begin position="467"/>
        <end position="488"/>
    </location>
</feature>
<evidence type="ECO:0000313" key="8">
    <source>
        <dbReference type="EMBL" id="TGO89474.1"/>
    </source>
</evidence>
<dbReference type="Gene3D" id="1.20.1250.20">
    <property type="entry name" value="MFS general substrate transporter like domains"/>
    <property type="match status" value="2"/>
</dbReference>
<dbReference type="GO" id="GO:0016020">
    <property type="term" value="C:membrane"/>
    <property type="evidence" value="ECO:0007669"/>
    <property type="project" value="UniProtKB-SubCell"/>
</dbReference>
<evidence type="ECO:0008006" key="10">
    <source>
        <dbReference type="Google" id="ProtNLM"/>
    </source>
</evidence>
<evidence type="ECO:0000256" key="6">
    <source>
        <dbReference type="SAM" id="MobiDB-lite"/>
    </source>
</evidence>
<feature type="region of interest" description="Disordered" evidence="6">
    <location>
        <begin position="1"/>
        <end position="22"/>
    </location>
</feature>